<evidence type="ECO:0000313" key="5">
    <source>
        <dbReference type="Proteomes" id="UP000824890"/>
    </source>
</evidence>
<dbReference type="SUPFAM" id="SSF54403">
    <property type="entry name" value="Cystatin/monellin"/>
    <property type="match status" value="1"/>
</dbReference>
<dbReference type="Pfam" id="PF16845">
    <property type="entry name" value="SQAPI"/>
    <property type="match status" value="1"/>
</dbReference>
<keyword evidence="1" id="KW-0646">Protease inhibitor</keyword>
<sequence length="104" mass="11659">MYALCAWNVVYGLKLELWFLDDQKEKYDEVDDLSLSLVLLPLITVVEGGWSLNPPGKFPVNPLDPKIVEIAKFAVSEHNKESKANLVYEKVVRARNLGLDVASA</sequence>
<organism evidence="4 5">
    <name type="scientific">Brassica napus</name>
    <name type="common">Rape</name>
    <dbReference type="NCBI Taxonomy" id="3708"/>
    <lineage>
        <taxon>Eukaryota</taxon>
        <taxon>Viridiplantae</taxon>
        <taxon>Streptophyta</taxon>
        <taxon>Embryophyta</taxon>
        <taxon>Tracheophyta</taxon>
        <taxon>Spermatophyta</taxon>
        <taxon>Magnoliopsida</taxon>
        <taxon>eudicotyledons</taxon>
        <taxon>Gunneridae</taxon>
        <taxon>Pentapetalae</taxon>
        <taxon>rosids</taxon>
        <taxon>malvids</taxon>
        <taxon>Brassicales</taxon>
        <taxon>Brassicaceae</taxon>
        <taxon>Brassiceae</taxon>
        <taxon>Brassica</taxon>
    </lineage>
</organism>
<evidence type="ECO:0000256" key="2">
    <source>
        <dbReference type="ARBA" id="ARBA00022704"/>
    </source>
</evidence>
<dbReference type="InterPro" id="IPR000010">
    <property type="entry name" value="Cystatin_dom"/>
</dbReference>
<protein>
    <recommendedName>
        <fullName evidence="3">Cystatin domain-containing protein</fullName>
    </recommendedName>
</protein>
<gene>
    <name evidence="4" type="ORF">HID58_072833</name>
</gene>
<name>A0ABQ7Z5M8_BRANA</name>
<dbReference type="InterPro" id="IPR046350">
    <property type="entry name" value="Cystatin_sf"/>
</dbReference>
<dbReference type="Gene3D" id="3.10.450.10">
    <property type="match status" value="1"/>
</dbReference>
<reference evidence="4 5" key="1">
    <citation type="submission" date="2021-05" db="EMBL/GenBank/DDBJ databases">
        <title>Genome Assembly of Synthetic Allotetraploid Brassica napus Reveals Homoeologous Exchanges between Subgenomes.</title>
        <authorList>
            <person name="Davis J.T."/>
        </authorList>
    </citation>
    <scope>NUCLEOTIDE SEQUENCE [LARGE SCALE GENOMIC DNA]</scope>
    <source>
        <strain evidence="5">cv. Da-Ae</strain>
        <tissue evidence="4">Seedling</tissue>
    </source>
</reference>
<evidence type="ECO:0000256" key="1">
    <source>
        <dbReference type="ARBA" id="ARBA00022690"/>
    </source>
</evidence>
<accession>A0ABQ7Z5M8</accession>
<keyword evidence="2" id="KW-0789">Thiol protease inhibitor</keyword>
<comment type="caution">
    <text evidence="4">The sequence shown here is derived from an EMBL/GenBank/DDBJ whole genome shotgun (WGS) entry which is preliminary data.</text>
</comment>
<dbReference type="EMBL" id="JAGKQM010000016">
    <property type="protein sequence ID" value="KAH0875471.1"/>
    <property type="molecule type" value="Genomic_DNA"/>
</dbReference>
<evidence type="ECO:0000313" key="4">
    <source>
        <dbReference type="EMBL" id="KAH0875471.1"/>
    </source>
</evidence>
<feature type="domain" description="Cystatin" evidence="3">
    <location>
        <begin position="64"/>
        <end position="94"/>
    </location>
</feature>
<keyword evidence="5" id="KW-1185">Reference proteome</keyword>
<proteinExistence type="predicted"/>
<evidence type="ECO:0000259" key="3">
    <source>
        <dbReference type="Pfam" id="PF16845"/>
    </source>
</evidence>
<dbReference type="Proteomes" id="UP000824890">
    <property type="component" value="Unassembled WGS sequence"/>
</dbReference>